<feature type="region of interest" description="Disordered" evidence="1">
    <location>
        <begin position="14"/>
        <end position="55"/>
    </location>
</feature>
<name>A0ABN3VKV8_9PSEU</name>
<evidence type="ECO:0000313" key="3">
    <source>
        <dbReference type="EMBL" id="GAA2814918.1"/>
    </source>
</evidence>
<sequence length="118" mass="12905">MHQLPVPHEAQAAPVVEHAHHQQGHEAAPQVAEQAHEALRPVAEQAHESGGAGSDHSPLHLCLAVLAAAVGLLLALRWIATVRPFQRPVRSRLIDGRMRPRPPPCTTPDVHFLRVLRL</sequence>
<evidence type="ECO:0000256" key="1">
    <source>
        <dbReference type="SAM" id="MobiDB-lite"/>
    </source>
</evidence>
<protein>
    <submittedName>
        <fullName evidence="3">Uncharacterized protein</fullName>
    </submittedName>
</protein>
<keyword evidence="4" id="KW-1185">Reference proteome</keyword>
<accession>A0ABN3VKV8</accession>
<proteinExistence type="predicted"/>
<keyword evidence="2" id="KW-1133">Transmembrane helix</keyword>
<dbReference type="Proteomes" id="UP001500979">
    <property type="component" value="Unassembled WGS sequence"/>
</dbReference>
<comment type="caution">
    <text evidence="3">The sequence shown here is derived from an EMBL/GenBank/DDBJ whole genome shotgun (WGS) entry which is preliminary data.</text>
</comment>
<evidence type="ECO:0000313" key="4">
    <source>
        <dbReference type="Proteomes" id="UP001500979"/>
    </source>
</evidence>
<dbReference type="EMBL" id="BAAAUX010000029">
    <property type="protein sequence ID" value="GAA2814918.1"/>
    <property type="molecule type" value="Genomic_DNA"/>
</dbReference>
<reference evidence="3 4" key="1">
    <citation type="journal article" date="2019" name="Int. J. Syst. Evol. Microbiol.">
        <title>The Global Catalogue of Microorganisms (GCM) 10K type strain sequencing project: providing services to taxonomists for standard genome sequencing and annotation.</title>
        <authorList>
            <consortium name="The Broad Institute Genomics Platform"/>
            <consortium name="The Broad Institute Genome Sequencing Center for Infectious Disease"/>
            <person name="Wu L."/>
            <person name="Ma J."/>
        </authorList>
    </citation>
    <scope>NUCLEOTIDE SEQUENCE [LARGE SCALE GENOMIC DNA]</scope>
    <source>
        <strain evidence="3 4">JCM 9383</strain>
    </source>
</reference>
<gene>
    <name evidence="3" type="ORF">GCM10010470_57930</name>
</gene>
<keyword evidence="2" id="KW-0812">Transmembrane</keyword>
<keyword evidence="2" id="KW-0472">Membrane</keyword>
<evidence type="ECO:0000256" key="2">
    <source>
        <dbReference type="SAM" id="Phobius"/>
    </source>
</evidence>
<feature type="transmembrane region" description="Helical" evidence="2">
    <location>
        <begin position="58"/>
        <end position="80"/>
    </location>
</feature>
<organism evidence="3 4">
    <name type="scientific">Saccharopolyspora taberi</name>
    <dbReference type="NCBI Taxonomy" id="60895"/>
    <lineage>
        <taxon>Bacteria</taxon>
        <taxon>Bacillati</taxon>
        <taxon>Actinomycetota</taxon>
        <taxon>Actinomycetes</taxon>
        <taxon>Pseudonocardiales</taxon>
        <taxon>Pseudonocardiaceae</taxon>
        <taxon>Saccharopolyspora</taxon>
    </lineage>
</organism>